<feature type="region of interest" description="Disordered" evidence="1">
    <location>
        <begin position="1"/>
        <end position="32"/>
    </location>
</feature>
<accession>A0A3P6U4I7</accession>
<dbReference type="EMBL" id="UYRU01042140">
    <property type="protein sequence ID" value="VDK73014.1"/>
    <property type="molecule type" value="Genomic_DNA"/>
</dbReference>
<protein>
    <submittedName>
        <fullName evidence="2">Uncharacterized protein</fullName>
    </submittedName>
</protein>
<organism evidence="2 3">
    <name type="scientific">Dibothriocephalus latus</name>
    <name type="common">Fish tapeworm</name>
    <name type="synonym">Diphyllobothrium latum</name>
    <dbReference type="NCBI Taxonomy" id="60516"/>
    <lineage>
        <taxon>Eukaryota</taxon>
        <taxon>Metazoa</taxon>
        <taxon>Spiralia</taxon>
        <taxon>Lophotrochozoa</taxon>
        <taxon>Platyhelminthes</taxon>
        <taxon>Cestoda</taxon>
        <taxon>Eucestoda</taxon>
        <taxon>Diphyllobothriidea</taxon>
        <taxon>Diphyllobothriidae</taxon>
        <taxon>Dibothriocephalus</taxon>
    </lineage>
</organism>
<gene>
    <name evidence="2" type="ORF">DILT_LOCUS2464</name>
</gene>
<evidence type="ECO:0000313" key="2">
    <source>
        <dbReference type="EMBL" id="VDK73014.1"/>
    </source>
</evidence>
<dbReference type="OrthoDB" id="10503887at2759"/>
<keyword evidence="3" id="KW-1185">Reference proteome</keyword>
<proteinExistence type="predicted"/>
<reference evidence="2 3" key="1">
    <citation type="submission" date="2018-11" db="EMBL/GenBank/DDBJ databases">
        <authorList>
            <consortium name="Pathogen Informatics"/>
        </authorList>
    </citation>
    <scope>NUCLEOTIDE SEQUENCE [LARGE SCALE GENOMIC DNA]</scope>
</reference>
<dbReference type="Proteomes" id="UP000281553">
    <property type="component" value="Unassembled WGS sequence"/>
</dbReference>
<evidence type="ECO:0000313" key="3">
    <source>
        <dbReference type="Proteomes" id="UP000281553"/>
    </source>
</evidence>
<feature type="region of interest" description="Disordered" evidence="1">
    <location>
        <begin position="44"/>
        <end position="65"/>
    </location>
</feature>
<evidence type="ECO:0000256" key="1">
    <source>
        <dbReference type="SAM" id="MobiDB-lite"/>
    </source>
</evidence>
<sequence length="140" mass="15309">MNSHTFDAPRPANSEPGFSHLRDHAMTPASGTLDACDETLESLDVSDGGVSNTEVVTASEPKPPHLALEPFFERTLSNRKAAPNAGTRERDLRGQKLQLDEIMVYYRVTSFVIFIPPNLEQVVLSKTLRGTGRGSESTPN</sequence>
<dbReference type="AlphaFoldDB" id="A0A3P6U4I7"/>
<name>A0A3P6U4I7_DIBLA</name>